<proteinExistence type="predicted"/>
<dbReference type="InterPro" id="IPR046336">
    <property type="entry name" value="Lon_prtase_N_sf"/>
</dbReference>
<protein>
    <recommendedName>
        <fullName evidence="2">Lon N-terminal domain-containing protein</fullName>
    </recommendedName>
</protein>
<dbReference type="PANTHER" id="PTHR46732:SF8">
    <property type="entry name" value="ATP-DEPENDENT PROTEASE LA (LON) DOMAIN PROTEIN"/>
    <property type="match status" value="1"/>
</dbReference>
<keyword evidence="1" id="KW-0732">Signal</keyword>
<dbReference type="InterPro" id="IPR003111">
    <property type="entry name" value="Lon_prtase_N"/>
</dbReference>
<dbReference type="SUPFAM" id="SSF88697">
    <property type="entry name" value="PUA domain-like"/>
    <property type="match status" value="1"/>
</dbReference>
<name>A0A7S4J337_9STRA</name>
<dbReference type="InterPro" id="IPR015947">
    <property type="entry name" value="PUA-like_sf"/>
</dbReference>
<organism evidence="3">
    <name type="scientific">Odontella aurita</name>
    <dbReference type="NCBI Taxonomy" id="265563"/>
    <lineage>
        <taxon>Eukaryota</taxon>
        <taxon>Sar</taxon>
        <taxon>Stramenopiles</taxon>
        <taxon>Ochrophyta</taxon>
        <taxon>Bacillariophyta</taxon>
        <taxon>Mediophyceae</taxon>
        <taxon>Biddulphiophycidae</taxon>
        <taxon>Eupodiscales</taxon>
        <taxon>Odontellaceae</taxon>
        <taxon>Odontella</taxon>
    </lineage>
</organism>
<evidence type="ECO:0000313" key="3">
    <source>
        <dbReference type="EMBL" id="CAE2249373.1"/>
    </source>
</evidence>
<dbReference type="EMBL" id="HBKQ01030128">
    <property type="protein sequence ID" value="CAE2249373.1"/>
    <property type="molecule type" value="Transcribed_RNA"/>
</dbReference>
<feature type="chain" id="PRO_5030566679" description="Lon N-terminal domain-containing protein" evidence="1">
    <location>
        <begin position="19"/>
        <end position="472"/>
    </location>
</feature>
<accession>A0A7S4J337</accession>
<feature type="domain" description="Lon N-terminal" evidence="2">
    <location>
        <begin position="102"/>
        <end position="211"/>
    </location>
</feature>
<sequence length="472" mass="52755">MLAKSRMLNVILLSCTYGLSFRFDALVEAFGHVGVRGNPRHRGVLRSSINPNDLESPEERARRMEMVRQLQKTFYSEETGITKDTDGVFEDVPLWRVQWTELPGYQNVLNVHVPHYTHMFMKVLNSEKPWYFGHVYLPGGSENLDNPKYRLCEPDSEACHTGILMQVSDYKQLDDGRLVLIAQALGRFEIVEATQHVPYAVATVHLKPDEELIADHMEEARDMAAEREGMGVAEARAAARVGAVAEALYWESFEFRNVPVDECIGGGNGVSPLSNFDAGSLPTESFDAAAGMAKYLDGRQGQEMLSVSAFKTKASVDEVLEQEKETWISLDFMLQLLMACTEKANPNVPGESQVPIPTQLLGLLPTKAEWPEGFKLGAYAENMSKENSFVGTMNKSPFVLVNNAAPNYPPLRRAQRFSFAIWTLLEIVMVGYDPADQTRQSVLELESVTERLQAAKRGLDTINVQLRKTLGM</sequence>
<gene>
    <name evidence="3" type="ORF">OAUR00152_LOCUS20491</name>
</gene>
<dbReference type="PANTHER" id="PTHR46732">
    <property type="entry name" value="ATP-DEPENDENT PROTEASE LA (LON) DOMAIN PROTEIN"/>
    <property type="match status" value="1"/>
</dbReference>
<evidence type="ECO:0000256" key="1">
    <source>
        <dbReference type="SAM" id="SignalP"/>
    </source>
</evidence>
<evidence type="ECO:0000259" key="2">
    <source>
        <dbReference type="Pfam" id="PF02190"/>
    </source>
</evidence>
<dbReference type="AlphaFoldDB" id="A0A7S4J337"/>
<feature type="signal peptide" evidence="1">
    <location>
        <begin position="1"/>
        <end position="18"/>
    </location>
</feature>
<reference evidence="3" key="1">
    <citation type="submission" date="2021-01" db="EMBL/GenBank/DDBJ databases">
        <authorList>
            <person name="Corre E."/>
            <person name="Pelletier E."/>
            <person name="Niang G."/>
            <person name="Scheremetjew M."/>
            <person name="Finn R."/>
            <person name="Kale V."/>
            <person name="Holt S."/>
            <person name="Cochrane G."/>
            <person name="Meng A."/>
            <person name="Brown T."/>
            <person name="Cohen L."/>
        </authorList>
    </citation>
    <scope>NUCLEOTIDE SEQUENCE</scope>
    <source>
        <strain evidence="3">Isolate 1302-5</strain>
    </source>
</reference>
<dbReference type="Pfam" id="PF02190">
    <property type="entry name" value="LON_substr_bdg"/>
    <property type="match status" value="1"/>
</dbReference>
<dbReference type="Gene3D" id="2.30.130.40">
    <property type="entry name" value="LON domain-like"/>
    <property type="match status" value="1"/>
</dbReference>